<feature type="non-terminal residue" evidence="5">
    <location>
        <position position="418"/>
    </location>
</feature>
<keyword evidence="6" id="KW-1185">Reference proteome</keyword>
<evidence type="ECO:0000259" key="4">
    <source>
        <dbReference type="PROSITE" id="PS01179"/>
    </source>
</evidence>
<accession>A0A8K0CCC8</accession>
<dbReference type="GO" id="GO:0050998">
    <property type="term" value="F:nitric-oxide synthase binding"/>
    <property type="evidence" value="ECO:0007669"/>
    <property type="project" value="TreeGrafter"/>
</dbReference>
<dbReference type="Pfam" id="PF00640">
    <property type="entry name" value="PID"/>
    <property type="match status" value="1"/>
</dbReference>
<evidence type="ECO:0000256" key="1">
    <source>
        <dbReference type="ARBA" id="ARBA00023054"/>
    </source>
</evidence>
<name>A0A8K0CCC8_IGNLU</name>
<dbReference type="SUPFAM" id="SSF50729">
    <property type="entry name" value="PH domain-like"/>
    <property type="match status" value="1"/>
</dbReference>
<dbReference type="InterPro" id="IPR011993">
    <property type="entry name" value="PH-like_dom_sf"/>
</dbReference>
<evidence type="ECO:0000256" key="3">
    <source>
        <dbReference type="SAM" id="MobiDB-lite"/>
    </source>
</evidence>
<dbReference type="OrthoDB" id="10030336at2759"/>
<dbReference type="InterPro" id="IPR006020">
    <property type="entry name" value="PTB/PI_dom"/>
</dbReference>
<dbReference type="PROSITE" id="PS01179">
    <property type="entry name" value="PID"/>
    <property type="match status" value="1"/>
</dbReference>
<keyword evidence="1 2" id="KW-0175">Coiled coil</keyword>
<evidence type="ECO:0000313" key="5">
    <source>
        <dbReference type="EMBL" id="KAF2883519.1"/>
    </source>
</evidence>
<feature type="domain" description="PID" evidence="4">
    <location>
        <begin position="62"/>
        <end position="135"/>
    </location>
</feature>
<organism evidence="5 6">
    <name type="scientific">Ignelater luminosus</name>
    <name type="common">Cucubano</name>
    <name type="synonym">Pyrophorus luminosus</name>
    <dbReference type="NCBI Taxonomy" id="2038154"/>
    <lineage>
        <taxon>Eukaryota</taxon>
        <taxon>Metazoa</taxon>
        <taxon>Ecdysozoa</taxon>
        <taxon>Arthropoda</taxon>
        <taxon>Hexapoda</taxon>
        <taxon>Insecta</taxon>
        <taxon>Pterygota</taxon>
        <taxon>Neoptera</taxon>
        <taxon>Endopterygota</taxon>
        <taxon>Coleoptera</taxon>
        <taxon>Polyphaga</taxon>
        <taxon>Elateriformia</taxon>
        <taxon>Elateroidea</taxon>
        <taxon>Elateridae</taxon>
        <taxon>Agrypninae</taxon>
        <taxon>Pyrophorini</taxon>
        <taxon>Ignelater</taxon>
    </lineage>
</organism>
<protein>
    <recommendedName>
        <fullName evidence="4">PID domain-containing protein</fullName>
    </recommendedName>
</protein>
<dbReference type="EMBL" id="VTPC01090397">
    <property type="protein sequence ID" value="KAF2883519.1"/>
    <property type="molecule type" value="Genomic_DNA"/>
</dbReference>
<dbReference type="PANTHER" id="PTHR11232">
    <property type="entry name" value="PHOSPHOTYROSINE INTERACTION DOMAIN-CONTAINING FAMILY MEMBER"/>
    <property type="match status" value="1"/>
</dbReference>
<comment type="caution">
    <text evidence="5">The sequence shown here is derived from an EMBL/GenBank/DDBJ whole genome shotgun (WGS) entry which is preliminary data.</text>
</comment>
<proteinExistence type="predicted"/>
<dbReference type="AlphaFoldDB" id="A0A8K0CCC8"/>
<feature type="compositionally biased region" description="Polar residues" evidence="3">
    <location>
        <begin position="193"/>
        <end position="214"/>
    </location>
</feature>
<reference evidence="5" key="1">
    <citation type="submission" date="2019-08" db="EMBL/GenBank/DDBJ databases">
        <title>The genome of the North American firefly Photinus pyralis.</title>
        <authorList>
            <consortium name="Photinus pyralis genome working group"/>
            <person name="Fallon T.R."/>
            <person name="Sander Lower S.E."/>
            <person name="Weng J.-K."/>
        </authorList>
    </citation>
    <scope>NUCLEOTIDE SEQUENCE</scope>
    <source>
        <strain evidence="5">TRF0915ILg1</strain>
        <tissue evidence="5">Whole body</tissue>
    </source>
</reference>
<dbReference type="Gene3D" id="2.30.29.30">
    <property type="entry name" value="Pleckstrin-homology domain (PH domain)/Phosphotyrosine-binding domain (PTB)"/>
    <property type="match status" value="1"/>
</dbReference>
<dbReference type="InterPro" id="IPR051133">
    <property type="entry name" value="Adapter_Engulfment-Domain"/>
</dbReference>
<dbReference type="Proteomes" id="UP000801492">
    <property type="component" value="Unassembled WGS sequence"/>
</dbReference>
<evidence type="ECO:0000256" key="2">
    <source>
        <dbReference type="SAM" id="Coils"/>
    </source>
</evidence>
<feature type="coiled-coil region" evidence="2">
    <location>
        <begin position="256"/>
        <end position="304"/>
    </location>
</feature>
<sequence length="418" mass="46507">YIGMLDVPRPTSRVEIVAAMRRIRYEFKAKGVKKKKVTIEVSVDGVKVTLRKKKKRKQWLDDSRPVLLSHPIYRIFYVSHDSQDLKIFSYIARDGNSNVFKCAVFKSSKKSQAMRVVRTVGQAFEVCHKLSINAPDPDPPDQDEQDTLTQDLVSDHVSDIVSDKPKKDLLSETTSERNSLPAAEENILEDLNCTDNPKNSKIPSSDMISPPVSNNVRRSNLVSGETYVSPLTDAFLTGGSGSGSMGNTTIFSTGSALSAHHEIQLLKEQLEQQSQQTQAALAQLQLVREQLAAEQSARMEAQARTHQLLVHNKELLDHIAALVSHLQGGEKGSAQSHSGPHVTMPQLSSMAKVERWFELIDPLPISRPESGFVSYQDQDNDEDEERAILEGTRSLLSKLSARKQRKLLGLKLGKVTTF</sequence>
<gene>
    <name evidence="5" type="ORF">ILUMI_22654</name>
</gene>
<evidence type="ECO:0000313" key="6">
    <source>
        <dbReference type="Proteomes" id="UP000801492"/>
    </source>
</evidence>
<dbReference type="PANTHER" id="PTHR11232:SF17">
    <property type="entry name" value="CAPON-LIKE PROTEIN"/>
    <property type="match status" value="1"/>
</dbReference>
<dbReference type="SMART" id="SM00462">
    <property type="entry name" value="PTB"/>
    <property type="match status" value="1"/>
</dbReference>
<dbReference type="FunFam" id="2.30.29.30:FF:000124">
    <property type="entry name" value="carboxyl-terminal PDZ ligand of neuronal nitric oxide synthase protein-like"/>
    <property type="match status" value="1"/>
</dbReference>
<feature type="region of interest" description="Disordered" evidence="3">
    <location>
        <begin position="163"/>
        <end position="214"/>
    </location>
</feature>